<gene>
    <name evidence="2" type="ORF">LCGC14_2673690</name>
</gene>
<dbReference type="NCBIfam" id="TIGR04296">
    <property type="entry name" value="PEFG-CTERM"/>
    <property type="match status" value="1"/>
</dbReference>
<comment type="caution">
    <text evidence="2">The sequence shown here is derived from an EMBL/GenBank/DDBJ whole genome shotgun (WGS) entry which is preliminary data.</text>
</comment>
<reference evidence="2" key="1">
    <citation type="journal article" date="2015" name="Nature">
        <title>Complex archaea that bridge the gap between prokaryotes and eukaryotes.</title>
        <authorList>
            <person name="Spang A."/>
            <person name="Saw J.H."/>
            <person name="Jorgensen S.L."/>
            <person name="Zaremba-Niedzwiedzka K."/>
            <person name="Martijn J."/>
            <person name="Lind A.E."/>
            <person name="van Eijk R."/>
            <person name="Schleper C."/>
            <person name="Guy L."/>
            <person name="Ettema T.J."/>
        </authorList>
    </citation>
    <scope>NUCLEOTIDE SEQUENCE</scope>
</reference>
<evidence type="ECO:0008006" key="3">
    <source>
        <dbReference type="Google" id="ProtNLM"/>
    </source>
</evidence>
<keyword evidence="1" id="KW-0812">Transmembrane</keyword>
<dbReference type="AlphaFoldDB" id="A0A0F9BYC6"/>
<evidence type="ECO:0000256" key="1">
    <source>
        <dbReference type="SAM" id="Phobius"/>
    </source>
</evidence>
<evidence type="ECO:0000313" key="2">
    <source>
        <dbReference type="EMBL" id="KKK95349.1"/>
    </source>
</evidence>
<proteinExistence type="predicted"/>
<feature type="non-terminal residue" evidence="2">
    <location>
        <position position="1"/>
    </location>
</feature>
<organism evidence="2">
    <name type="scientific">marine sediment metagenome</name>
    <dbReference type="NCBI Taxonomy" id="412755"/>
    <lineage>
        <taxon>unclassified sequences</taxon>
        <taxon>metagenomes</taxon>
        <taxon>ecological metagenomes</taxon>
    </lineage>
</organism>
<sequence length="259" mass="28803">VFAMSFFILPAFSQSLLEITLSEEVYFEGDIIVISGKVSTVIQETPVTIQVIHLGENESITEIAQIEVAQDGTFTHEVRTEGPLWRMGGEYVVRAFYGVNSVADVYFDFFKKEQGVSLIFEVENPDQSGTFDIEYIIIGGNVTDIIVDQEFFELIVLIDAKSDGAITLELPRTVIDAKQSDVKDDIFIILIDGVEVPYTQTQNDANTRTITIEFEETDSDIEIIGTFVIPEFGTIASLVLAVSIISIIIISSKRNLVRI</sequence>
<protein>
    <recommendedName>
        <fullName evidence="3">PEFG-CTERM sorting domain-containing protein</fullName>
    </recommendedName>
</protein>
<keyword evidence="1" id="KW-0472">Membrane</keyword>
<dbReference type="InterPro" id="IPR027560">
    <property type="entry name" value="PEFG-CTERM"/>
</dbReference>
<feature type="transmembrane region" description="Helical" evidence="1">
    <location>
        <begin position="232"/>
        <end position="250"/>
    </location>
</feature>
<accession>A0A0F9BYC6</accession>
<name>A0A0F9BYC6_9ZZZZ</name>
<dbReference type="EMBL" id="LAZR01046948">
    <property type="protein sequence ID" value="KKK95349.1"/>
    <property type="molecule type" value="Genomic_DNA"/>
</dbReference>
<keyword evidence="1" id="KW-1133">Transmembrane helix</keyword>